<accession>A0A6G7PWA8</accession>
<dbReference type="AlphaFoldDB" id="A0A6G7PWA8"/>
<name>A0A6G7PWA8_9BACT</name>
<sequence>MSHPQPSLPAKPIASIFGRREESIEEALRALKKVLGPVILKSSWLPFDLTNYYQPEFGSGLKRLFVAFAGFLAQEDLPRLKHRTYEQEMLLSVAGRRQVNIDPGYLLPERLVLATFKNYSHRIYLSQGVYADLTLIFERGSYRPLPWTYPDYVRDGIPFFNKVRQLYVEELKKEGLWPLKA</sequence>
<proteinExistence type="predicted"/>
<dbReference type="Proteomes" id="UP000502179">
    <property type="component" value="Chromosome"/>
</dbReference>
<dbReference type="EMBL" id="CP048877">
    <property type="protein sequence ID" value="QIJ71975.1"/>
    <property type="molecule type" value="Genomic_DNA"/>
</dbReference>
<dbReference type="RefSeq" id="WP_166032192.1">
    <property type="nucleotide sequence ID" value="NZ_CP048877.1"/>
</dbReference>
<keyword evidence="2" id="KW-1185">Reference proteome</keyword>
<dbReference type="InterPro" id="IPR025529">
    <property type="entry name" value="DUF4416"/>
</dbReference>
<protein>
    <submittedName>
        <fullName evidence="1">DUF4416 family protein</fullName>
    </submittedName>
</protein>
<evidence type="ECO:0000313" key="1">
    <source>
        <dbReference type="EMBL" id="QIJ71975.1"/>
    </source>
</evidence>
<dbReference type="Pfam" id="PF14385">
    <property type="entry name" value="DUF4416"/>
    <property type="match status" value="1"/>
</dbReference>
<reference evidence="1 2" key="1">
    <citation type="submission" date="2020-02" db="EMBL/GenBank/DDBJ databases">
        <title>Genome analysis of Thermosulfuriphilus ammonigenes ST65T, an anaerobic thermophilic chemolithoautotrophic bacterium isolated from a deep-sea hydrothermal vent.</title>
        <authorList>
            <person name="Slobodkina G."/>
            <person name="Allioux M."/>
            <person name="Merkel A."/>
            <person name="Alain K."/>
            <person name="Jebbar M."/>
            <person name="Slobodkin A."/>
        </authorList>
    </citation>
    <scope>NUCLEOTIDE SEQUENCE [LARGE SCALE GENOMIC DNA]</scope>
    <source>
        <strain evidence="1 2">ST65</strain>
    </source>
</reference>
<dbReference type="KEGG" id="tav:G4V39_06720"/>
<organism evidence="1 2">
    <name type="scientific">Thermosulfuriphilus ammonigenes</name>
    <dbReference type="NCBI Taxonomy" id="1936021"/>
    <lineage>
        <taxon>Bacteria</taxon>
        <taxon>Pseudomonadati</taxon>
        <taxon>Thermodesulfobacteriota</taxon>
        <taxon>Thermodesulfobacteria</taxon>
        <taxon>Thermodesulfobacteriales</taxon>
        <taxon>Thermodesulfobacteriaceae</taxon>
        <taxon>Thermosulfuriphilus</taxon>
    </lineage>
</organism>
<gene>
    <name evidence="1" type="ORF">G4V39_06720</name>
</gene>
<evidence type="ECO:0000313" key="2">
    <source>
        <dbReference type="Proteomes" id="UP000502179"/>
    </source>
</evidence>